<evidence type="ECO:0000313" key="10">
    <source>
        <dbReference type="Proteomes" id="UP001148018"/>
    </source>
</evidence>
<evidence type="ECO:0000313" key="9">
    <source>
        <dbReference type="EMBL" id="KAJ3610885.1"/>
    </source>
</evidence>
<feature type="compositionally biased region" description="Basic and acidic residues" evidence="7">
    <location>
        <begin position="1046"/>
        <end position="1059"/>
    </location>
</feature>
<evidence type="ECO:0000259" key="8">
    <source>
        <dbReference type="PROSITE" id="PS50103"/>
    </source>
</evidence>
<dbReference type="PROSITE" id="PS50103">
    <property type="entry name" value="ZF_C3H1"/>
    <property type="match status" value="1"/>
</dbReference>
<dbReference type="GO" id="GO:0003723">
    <property type="term" value="F:RNA binding"/>
    <property type="evidence" value="ECO:0007669"/>
    <property type="project" value="InterPro"/>
</dbReference>
<feature type="compositionally biased region" description="Basic and acidic residues" evidence="7">
    <location>
        <begin position="906"/>
        <end position="915"/>
    </location>
</feature>
<dbReference type="InterPro" id="IPR054361">
    <property type="entry name" value="Znf-CCCH_ZC3H4/6/8"/>
</dbReference>
<feature type="compositionally biased region" description="Pro residues" evidence="7">
    <location>
        <begin position="988"/>
        <end position="1001"/>
    </location>
</feature>
<dbReference type="InterPro" id="IPR000571">
    <property type="entry name" value="Znf_CCCH"/>
</dbReference>
<proteinExistence type="predicted"/>
<evidence type="ECO:0000256" key="1">
    <source>
        <dbReference type="ARBA" id="ARBA00022553"/>
    </source>
</evidence>
<feature type="compositionally biased region" description="Basic and acidic residues" evidence="7">
    <location>
        <begin position="608"/>
        <end position="637"/>
    </location>
</feature>
<gene>
    <name evidence="9" type="ORF">NHX12_022975</name>
</gene>
<dbReference type="EMBL" id="JANIIK010000038">
    <property type="protein sequence ID" value="KAJ3610885.1"/>
    <property type="molecule type" value="Genomic_DNA"/>
</dbReference>
<keyword evidence="10" id="KW-1185">Reference proteome</keyword>
<protein>
    <recommendedName>
        <fullName evidence="8">C3H1-type domain-containing protein</fullName>
    </recommendedName>
</protein>
<feature type="compositionally biased region" description="Pro residues" evidence="7">
    <location>
        <begin position="403"/>
        <end position="482"/>
    </location>
</feature>
<feature type="region of interest" description="Disordered" evidence="7">
    <location>
        <begin position="1015"/>
        <end position="1107"/>
    </location>
</feature>
<dbReference type="OrthoDB" id="411372at2759"/>
<evidence type="ECO:0000256" key="2">
    <source>
        <dbReference type="ARBA" id="ARBA00022723"/>
    </source>
</evidence>
<feature type="compositionally biased region" description="Acidic residues" evidence="7">
    <location>
        <begin position="103"/>
        <end position="117"/>
    </location>
</feature>
<evidence type="ECO:0000256" key="5">
    <source>
        <dbReference type="ARBA" id="ARBA00022833"/>
    </source>
</evidence>
<feature type="compositionally biased region" description="Pro residues" evidence="7">
    <location>
        <begin position="490"/>
        <end position="507"/>
    </location>
</feature>
<feature type="region of interest" description="Disordered" evidence="7">
    <location>
        <begin position="794"/>
        <end position="1003"/>
    </location>
</feature>
<dbReference type="PANTHER" id="PTHR13119:SF22">
    <property type="entry name" value="ZINC FINGER CCCH DOMAIN-CONTAINING PROTEIN 6"/>
    <property type="match status" value="1"/>
</dbReference>
<dbReference type="Pfam" id="PF22623">
    <property type="entry name" value="zf-CCCH_9"/>
    <property type="match status" value="1"/>
</dbReference>
<evidence type="ECO:0000256" key="7">
    <source>
        <dbReference type="SAM" id="MobiDB-lite"/>
    </source>
</evidence>
<feature type="compositionally biased region" description="Basic and acidic residues" evidence="7">
    <location>
        <begin position="800"/>
        <end position="822"/>
    </location>
</feature>
<feature type="compositionally biased region" description="Basic and acidic residues" evidence="7">
    <location>
        <begin position="1068"/>
        <end position="1079"/>
    </location>
</feature>
<dbReference type="Proteomes" id="UP001148018">
    <property type="component" value="Unassembled WGS sequence"/>
</dbReference>
<feature type="compositionally biased region" description="Basic and acidic residues" evidence="7">
    <location>
        <begin position="36"/>
        <end position="51"/>
    </location>
</feature>
<feature type="domain" description="C3H1-type" evidence="8">
    <location>
        <begin position="231"/>
        <end position="253"/>
    </location>
</feature>
<dbReference type="PANTHER" id="PTHR13119">
    <property type="entry name" value="ZINC FINGER CCCH DOMAIN-CONTAINING PROTEI"/>
    <property type="match status" value="1"/>
</dbReference>
<dbReference type="InterPro" id="IPR036855">
    <property type="entry name" value="Znf_CCCH_sf"/>
</dbReference>
<accession>A0A9Q0IUJ7</accession>
<name>A0A9Q0IUJ7_9TELE</name>
<feature type="compositionally biased region" description="Polar residues" evidence="7">
    <location>
        <begin position="876"/>
        <end position="888"/>
    </location>
</feature>
<keyword evidence="5 6" id="KW-0862">Zinc</keyword>
<reference evidence="9" key="1">
    <citation type="submission" date="2022-07" db="EMBL/GenBank/DDBJ databases">
        <title>Chromosome-level genome of Muraenolepis orangiensis.</title>
        <authorList>
            <person name="Kim J."/>
        </authorList>
    </citation>
    <scope>NUCLEOTIDE SEQUENCE</scope>
    <source>
        <strain evidence="9">KU_S4_2022</strain>
        <tissue evidence="9">Muscle</tissue>
    </source>
</reference>
<dbReference type="AlphaFoldDB" id="A0A9Q0IUJ7"/>
<dbReference type="InterPro" id="IPR045124">
    <property type="entry name" value="Su(sable)-like"/>
</dbReference>
<feature type="region of interest" description="Disordered" evidence="7">
    <location>
        <begin position="361"/>
        <end position="519"/>
    </location>
</feature>
<feature type="compositionally biased region" description="Low complexity" evidence="7">
    <location>
        <begin position="52"/>
        <end position="61"/>
    </location>
</feature>
<feature type="zinc finger region" description="C3H1-type" evidence="6">
    <location>
        <begin position="231"/>
        <end position="253"/>
    </location>
</feature>
<evidence type="ECO:0000256" key="6">
    <source>
        <dbReference type="PROSITE-ProRule" id="PRU00723"/>
    </source>
</evidence>
<feature type="compositionally biased region" description="Basic residues" evidence="7">
    <location>
        <begin position="171"/>
        <end position="180"/>
    </location>
</feature>
<feature type="region of interest" description="Disordered" evidence="7">
    <location>
        <begin position="560"/>
        <end position="681"/>
    </location>
</feature>
<evidence type="ECO:0000256" key="4">
    <source>
        <dbReference type="ARBA" id="ARBA00022771"/>
    </source>
</evidence>
<feature type="compositionally biased region" description="Pro residues" evidence="7">
    <location>
        <begin position="931"/>
        <end position="947"/>
    </location>
</feature>
<feature type="compositionally biased region" description="Gly residues" evidence="7">
    <location>
        <begin position="126"/>
        <end position="140"/>
    </location>
</feature>
<feature type="region of interest" description="Disordered" evidence="7">
    <location>
        <begin position="21"/>
        <end position="200"/>
    </location>
</feature>
<dbReference type="SMART" id="SM00356">
    <property type="entry name" value="ZnF_C3H1"/>
    <property type="match status" value="1"/>
</dbReference>
<organism evidence="9 10">
    <name type="scientific">Muraenolepis orangiensis</name>
    <name type="common">Patagonian moray cod</name>
    <dbReference type="NCBI Taxonomy" id="630683"/>
    <lineage>
        <taxon>Eukaryota</taxon>
        <taxon>Metazoa</taxon>
        <taxon>Chordata</taxon>
        <taxon>Craniata</taxon>
        <taxon>Vertebrata</taxon>
        <taxon>Euteleostomi</taxon>
        <taxon>Actinopterygii</taxon>
        <taxon>Neopterygii</taxon>
        <taxon>Teleostei</taxon>
        <taxon>Neoteleostei</taxon>
        <taxon>Acanthomorphata</taxon>
        <taxon>Zeiogadaria</taxon>
        <taxon>Gadariae</taxon>
        <taxon>Gadiformes</taxon>
        <taxon>Muraenolepidoidei</taxon>
        <taxon>Muraenolepididae</taxon>
        <taxon>Muraenolepis</taxon>
    </lineage>
</organism>
<dbReference type="Gene3D" id="4.10.1000.10">
    <property type="entry name" value="Zinc finger, CCCH-type"/>
    <property type="match status" value="1"/>
</dbReference>
<dbReference type="GO" id="GO:0008270">
    <property type="term" value="F:zinc ion binding"/>
    <property type="evidence" value="ECO:0007669"/>
    <property type="project" value="UniProtKB-KW"/>
</dbReference>
<keyword evidence="1" id="KW-0597">Phosphoprotein</keyword>
<evidence type="ECO:0000256" key="3">
    <source>
        <dbReference type="ARBA" id="ARBA00022737"/>
    </source>
</evidence>
<keyword evidence="3" id="KW-0677">Repeat</keyword>
<keyword evidence="2 6" id="KW-0479">Metal-binding</keyword>
<dbReference type="GO" id="GO:0005634">
    <property type="term" value="C:nucleus"/>
    <property type="evidence" value="ECO:0007669"/>
    <property type="project" value="TreeGrafter"/>
</dbReference>
<dbReference type="SUPFAM" id="SSF90229">
    <property type="entry name" value="CCCH zinc finger"/>
    <property type="match status" value="2"/>
</dbReference>
<dbReference type="GO" id="GO:0045892">
    <property type="term" value="P:negative regulation of DNA-templated transcription"/>
    <property type="evidence" value="ECO:0007669"/>
    <property type="project" value="InterPro"/>
</dbReference>
<comment type="caution">
    <text evidence="9">The sequence shown here is derived from an EMBL/GenBank/DDBJ whole genome shotgun (WGS) entry which is preliminary data.</text>
</comment>
<keyword evidence="4 6" id="KW-0863">Zinc-finger</keyword>
<feature type="compositionally biased region" description="Gly residues" evidence="7">
    <location>
        <begin position="182"/>
        <end position="200"/>
    </location>
</feature>
<feature type="compositionally biased region" description="Basic and acidic residues" evidence="7">
    <location>
        <begin position="643"/>
        <end position="653"/>
    </location>
</feature>
<feature type="region of interest" description="Disordered" evidence="7">
    <location>
        <begin position="307"/>
        <end position="338"/>
    </location>
</feature>
<sequence length="1107" mass="119817">MSQNVASKSSPPLCLSVCLQHHSPLSGSSSDSYDSDYERPEKQKNRKDKGSNQESNGQSSQHGRESTKGGLLHGSAQKKSPLPKGGGDFDNYGDYGHDKYDGEGEGEGQVYEEDDGADFQQPKDSGGFGGGGGGGGQGKGRYGKDQQMKRSNQRVGQRGRGRGGASGRGRGMLKNKKLKGKGWAGRGRGQGGDQGMEGGPQDGMHIFQKKRPVMSKEFINQHTVEHNGRYICKYFLEGRCIKGEQCKFEHELVFFHTGAKCYQGDNCKFSHDSLNDVTKDLLDKIISTEEENAHEDEMELENLRKQGIAPLPKPPPGVGLLPTPGQSSPQEAGASGQAGKKIPSLFEINVQPTEDLVQKISLSGSNYSPGGQCEEEGSDQLGGEPEEMEQRGDSFPLGSCAPSAPPPESLGPMTHPPTGPPPGPLSPPGLLLPPPTLHGLPLPPPPMHGLPMPPPLHGLPMPPPLHGLPMPPPFPPGQPPPFLGNRPLMSSPPPMNMGLRPPFPPMPDLKTLQGLFPFPPPLGPNPVELFSNFLRSQTMSQGVDPSVSFLQNLQQQMDETNNWYSSDEENGGCVSSILKSLKKHSDMHQRQQSQPGPPKHPPTTGDPRLLKERASPSDPRVKTDPRQRLPDPKKEPDGASDPRVARDPRKVRTMEPTYQQQKPPPSFHKPPLGGDDDEEGERELRDRAALIPLDLIPGVVLKDPRTQLQQFSHIRVDIVLQKPAFADAVVWGPEDLLPSMVPKQEHSINLPLPPLIAEAQMKRVNLLDPPPAHVPAAIDPRAVAARLKEGVVRMPPSRNLDTRLSMERQLDPRQLKALDPRIKRTGSLDSKPLQKEGSGGGALDPRLQKAGAPGLSPAARPKPEAEKLPPYAPRLASSSSGGLESPTTILGGISLYDPRNQNTENTQKEPTEGPKKTGILKHHFIKKDHTPPTPQPPPIPPPPPPSSRSPTRRSGSLEENKMADSASHGSPPHPHPPHHHQSPGAPSSGPPVVAPVSPVKPPAVHNLPVQALATLIRPQYADPRQAKPGGQVPAAPPGDAEDSNEEQGKKEEEVEKQQQEEEEEEEQEEKKKDRPKADGVAEEEDDDDRTLKNVFKAFDPTASPFCQ</sequence>